<evidence type="ECO:0000313" key="2">
    <source>
        <dbReference type="WBParaSite" id="TMUE_1000003372.1"/>
    </source>
</evidence>
<proteinExistence type="predicted"/>
<dbReference type="WBParaSite" id="TMUE_1000003372.1">
    <property type="protein sequence ID" value="TMUE_1000003372.1"/>
    <property type="gene ID" value="WBGene00298695"/>
</dbReference>
<dbReference type="AlphaFoldDB" id="A0A5S6Q8T1"/>
<dbReference type="Proteomes" id="UP000046395">
    <property type="component" value="Unassembled WGS sequence"/>
</dbReference>
<protein>
    <submittedName>
        <fullName evidence="2">Uncharacterized protein</fullName>
    </submittedName>
</protein>
<evidence type="ECO:0000313" key="1">
    <source>
        <dbReference type="Proteomes" id="UP000046395"/>
    </source>
</evidence>
<sequence length="125" mass="13987">MNQRRVERLNSAVVAIWKNEKEDLNETVVRGNIIFVPPLLTPFPSAGVRWESNCWSTVFSGRMPRSSACSGFAAQAQHPDNQPWTFPDDCIRNLPAENCAASDPPCYPSSCRVSLFKQFKLLNSA</sequence>
<reference evidence="2" key="1">
    <citation type="submission" date="2019-12" db="UniProtKB">
        <authorList>
            <consortium name="WormBaseParasite"/>
        </authorList>
    </citation>
    <scope>IDENTIFICATION</scope>
</reference>
<name>A0A5S6Q8T1_TRIMR</name>
<accession>A0A5S6Q8T1</accession>
<organism evidence="1 2">
    <name type="scientific">Trichuris muris</name>
    <name type="common">Mouse whipworm</name>
    <dbReference type="NCBI Taxonomy" id="70415"/>
    <lineage>
        <taxon>Eukaryota</taxon>
        <taxon>Metazoa</taxon>
        <taxon>Ecdysozoa</taxon>
        <taxon>Nematoda</taxon>
        <taxon>Enoplea</taxon>
        <taxon>Dorylaimia</taxon>
        <taxon>Trichinellida</taxon>
        <taxon>Trichuridae</taxon>
        <taxon>Trichuris</taxon>
    </lineage>
</organism>
<keyword evidence="1" id="KW-1185">Reference proteome</keyword>